<keyword evidence="1" id="KW-0472">Membrane</keyword>
<sequence>MKELLIHVAAIIVAVVSSGIAIFQVLLFLGFPLAEYSWGGKYQGVLPKKMRMMSLTSALLLLFFGFIFLLYSKILTVSFYLPTNILVIIITIFMGLNTLGNLASKSNKEKLIMTPLAGITFLSCLLVVIFA</sequence>
<dbReference type="RefSeq" id="WP_024028775.1">
    <property type="nucleotide sequence ID" value="NZ_ALAN01000071.1"/>
</dbReference>
<name>A0AB94IMN3_9BACI</name>
<evidence type="ECO:0000313" key="2">
    <source>
        <dbReference type="EMBL" id="ETI68381.1"/>
    </source>
</evidence>
<organism evidence="2 3">
    <name type="scientific">Neobacillus vireti LMG 21834</name>
    <dbReference type="NCBI Taxonomy" id="1131730"/>
    <lineage>
        <taxon>Bacteria</taxon>
        <taxon>Bacillati</taxon>
        <taxon>Bacillota</taxon>
        <taxon>Bacilli</taxon>
        <taxon>Bacillales</taxon>
        <taxon>Bacillaceae</taxon>
        <taxon>Neobacillus</taxon>
    </lineage>
</organism>
<dbReference type="AlphaFoldDB" id="A0AB94IMN3"/>
<keyword evidence="3" id="KW-1185">Reference proteome</keyword>
<feature type="transmembrane region" description="Helical" evidence="1">
    <location>
        <begin position="111"/>
        <end position="130"/>
    </location>
</feature>
<dbReference type="EMBL" id="ALAN01000071">
    <property type="protein sequence ID" value="ETI68381.1"/>
    <property type="molecule type" value="Genomic_DNA"/>
</dbReference>
<reference evidence="2 3" key="1">
    <citation type="journal article" date="2014" name="Environ. Microbiol.">
        <title>The nitrate-ammonifying and nosZ-carrying bacterium Bacillus vireti is a potent source and sink for nitric and nitrous oxide under high nitrate conditions.</title>
        <authorList>
            <person name="Mania D."/>
            <person name="Heylen K."/>
            <person name="van Spanning R.J."/>
            <person name="Frostegard A."/>
        </authorList>
    </citation>
    <scope>NUCLEOTIDE SEQUENCE [LARGE SCALE GENOMIC DNA]</scope>
    <source>
        <strain evidence="2 3">LMG 21834</strain>
    </source>
</reference>
<keyword evidence="1" id="KW-0812">Transmembrane</keyword>
<feature type="transmembrane region" description="Helical" evidence="1">
    <location>
        <begin position="77"/>
        <end position="99"/>
    </location>
</feature>
<keyword evidence="1" id="KW-1133">Transmembrane helix</keyword>
<comment type="caution">
    <text evidence="2">The sequence shown here is derived from an EMBL/GenBank/DDBJ whole genome shotgun (WGS) entry which is preliminary data.</text>
</comment>
<protein>
    <recommendedName>
        <fullName evidence="4">Integral membrane protein</fullName>
    </recommendedName>
</protein>
<evidence type="ECO:0000313" key="3">
    <source>
        <dbReference type="Proteomes" id="UP000018877"/>
    </source>
</evidence>
<feature type="transmembrane region" description="Helical" evidence="1">
    <location>
        <begin position="6"/>
        <end position="31"/>
    </location>
</feature>
<feature type="transmembrane region" description="Helical" evidence="1">
    <location>
        <begin position="52"/>
        <end position="71"/>
    </location>
</feature>
<accession>A0AB94IMN3</accession>
<proteinExistence type="predicted"/>
<dbReference type="Proteomes" id="UP000018877">
    <property type="component" value="Unassembled WGS sequence"/>
</dbReference>
<gene>
    <name evidence="2" type="ORF">BAVI_12959</name>
</gene>
<evidence type="ECO:0000256" key="1">
    <source>
        <dbReference type="SAM" id="Phobius"/>
    </source>
</evidence>
<evidence type="ECO:0008006" key="4">
    <source>
        <dbReference type="Google" id="ProtNLM"/>
    </source>
</evidence>